<proteinExistence type="predicted"/>
<dbReference type="Pfam" id="PF12040">
    <property type="entry name" value="DUF3526"/>
    <property type="match status" value="1"/>
</dbReference>
<dbReference type="EMBL" id="BMIU01000021">
    <property type="protein sequence ID" value="GGF44494.1"/>
    <property type="molecule type" value="Genomic_DNA"/>
</dbReference>
<organism evidence="2 3">
    <name type="scientific">Echinicola rosea</name>
    <dbReference type="NCBI Taxonomy" id="1807691"/>
    <lineage>
        <taxon>Bacteria</taxon>
        <taxon>Pseudomonadati</taxon>
        <taxon>Bacteroidota</taxon>
        <taxon>Cytophagia</taxon>
        <taxon>Cytophagales</taxon>
        <taxon>Cyclobacteriaceae</taxon>
        <taxon>Echinicola</taxon>
    </lineage>
</organism>
<keyword evidence="3" id="KW-1185">Reference proteome</keyword>
<sequence length="417" mass="48033">MYTGKSQYNKQVHEIDEILADQEEELEKVASWMENENKGPEGNAYIDVTTPLWAIWHTPSWIVKKPSPMMVYSIGQTESFGYYKKVTEWSTIYDNDLVQELSNPEKLTSSTLDFGFVVIYLAPLLMIILLYNIKGYEQDSNMLGLLRVQLHSIGQWLVGRILYYYLMVMGGIFFSMAIFGIITTVLPSNAMDFMAYFITVAVYLLIWTILLSLVLVLNTGSTLKAVIMSAIWLVLTILIPGSVHQSMAIAYPSSYMTAFLDAKRNGTNELYGLYGLSQDSLREVMLDPKLELHGTASARDSLIGEDLISNALPYLANLKTRNAAADIEQENYARNRYIRSRYFFNPVTFFQNRLNAICQTDYYAYRAFRDRIQEVIDRRSATRAMDVWNKIEVDKERLNFYNTHFNLLDKRVDDEEL</sequence>
<evidence type="ECO:0008006" key="4">
    <source>
        <dbReference type="Google" id="ProtNLM"/>
    </source>
</evidence>
<keyword evidence="1" id="KW-0812">Transmembrane</keyword>
<dbReference type="InterPro" id="IPR021913">
    <property type="entry name" value="DUF3526"/>
</dbReference>
<protein>
    <recommendedName>
        <fullName evidence="4">DUF3526 domain-containing protein</fullName>
    </recommendedName>
</protein>
<comment type="caution">
    <text evidence="2">The sequence shown here is derived from an EMBL/GenBank/DDBJ whole genome shotgun (WGS) entry which is preliminary data.</text>
</comment>
<evidence type="ECO:0000313" key="3">
    <source>
        <dbReference type="Proteomes" id="UP000647339"/>
    </source>
</evidence>
<feature type="transmembrane region" description="Helical" evidence="1">
    <location>
        <begin position="193"/>
        <end position="217"/>
    </location>
</feature>
<name>A0ABQ1V9X7_9BACT</name>
<keyword evidence="1" id="KW-1133">Transmembrane helix</keyword>
<accession>A0ABQ1V9X7</accession>
<evidence type="ECO:0000313" key="2">
    <source>
        <dbReference type="EMBL" id="GGF44494.1"/>
    </source>
</evidence>
<evidence type="ECO:0000256" key="1">
    <source>
        <dbReference type="SAM" id="Phobius"/>
    </source>
</evidence>
<feature type="transmembrane region" description="Helical" evidence="1">
    <location>
        <begin position="162"/>
        <end position="186"/>
    </location>
</feature>
<reference evidence="3" key="1">
    <citation type="journal article" date="2019" name="Int. J. Syst. Evol. Microbiol.">
        <title>The Global Catalogue of Microorganisms (GCM) 10K type strain sequencing project: providing services to taxonomists for standard genome sequencing and annotation.</title>
        <authorList>
            <consortium name="The Broad Institute Genomics Platform"/>
            <consortium name="The Broad Institute Genome Sequencing Center for Infectious Disease"/>
            <person name="Wu L."/>
            <person name="Ma J."/>
        </authorList>
    </citation>
    <scope>NUCLEOTIDE SEQUENCE [LARGE SCALE GENOMIC DNA]</scope>
    <source>
        <strain evidence="3">CGMCC 1.15407</strain>
    </source>
</reference>
<dbReference type="Proteomes" id="UP000647339">
    <property type="component" value="Unassembled WGS sequence"/>
</dbReference>
<feature type="transmembrane region" description="Helical" evidence="1">
    <location>
        <begin position="223"/>
        <end position="243"/>
    </location>
</feature>
<feature type="transmembrane region" description="Helical" evidence="1">
    <location>
        <begin position="114"/>
        <end position="133"/>
    </location>
</feature>
<keyword evidence="1" id="KW-0472">Membrane</keyword>
<gene>
    <name evidence="2" type="ORF">GCM10011339_36250</name>
</gene>